<sequence length="1220" mass="134186">MKIFDILLRDITVTSLATPKHSDLLEASDVLLQLFIDGDFVKKVNLAKQDLPSLGWKAADEIEIQTNFVSFSVGIISENCITRFNDIVCRNLLEMMNGNGYLSPKSFSGHFIDSDGHPVMELHFMFCISIMIPENQDMLRIQIHSDKATSSSTIQVQEHCHMLQRFAQLCTRQFQSSQDLDYLNQAVSLFQYAVSLVLLEDPKRADYLSGLGKSLMLRFTCLDKLDDLNRSILALDAAVNVISDANPKKQGVMSNLGYALSLHFHHTGNLDHITHSVSILDKALQLGDPNDLACLTNLGKALYQKSEGLDNLNDIDRSISVFKKVVELTPNEDFHKATSLTNLGGAFLSRFGRLHNIDDLNDSILNNQRAVNLSVAGSPHEVNCLNNLANSLLHRYQQLGNIFDINESISTFEVVVELTADGNPEMPLQISNLGNSLQQRFVGAGDLGDINKSISLLQEAIDLLPDIHPSKPSIMGNLGNSLVRRFEHLGDVGDINRSIQVLTNALGLTPPGHSYMAACYNNLGVALLRKFDLLGNRADIDEAIKMLTKANEATDNLQQEKLSRMSNLGTTLLKCFDKFDNVNDLDNSISVFDQAMELAPGDHPHKSSCLSNLGSALSKHFERQYHLNDINRSIQVLEEALHITPVGHPNRGNVLHNLGSSQFQRYKSTSSIIDVESAIQNLSAAATSKTIAASHRFFAASTWADAARAIKNDQSRFEAYGVAIELLPELAWLGLSVSDRHGHLLEAGHVVREAAAAALSVSQYATAVEWLEQGRSIIWGQKLQLCTPLDDLERDCPELAIKLKQISRQLESLSSEDSNNLVVQQSHDLAHRREELLKTIRTKEGFHNFLKPKVLSELLPAATGGPVIIVNASSDRCDSLILLSDSDDIVHIPLDQFSYKKALQLAETLAMLLKNRGMRLALQHQGQKDPEAIFETVLSQLWVSIVKPILDGIAIINPSDITSELTHINWCLTGPLSFLPMHAAGLYSEENFGLGNKLSDFAVSSYSPSLISLLNGHRSGKGKEKTNQVLAVALPAESRLPGAGIEIEKLKVHIKHFPLLELLESKATVEAVTAGLKESSWVHFACHGIQDISNPTESALLLADHSQLTLSTISNFLLPHAQIVFLSACQTATGDKDLAEEAVHLAAGMLFAGFRGTIGTMWSISDHEAPEVADSVYAHIFKDSDPDAKQAAYALHVAIRKLQEKGSSYFSWVPFIHLGV</sequence>
<dbReference type="PROSITE" id="PS50005">
    <property type="entry name" value="TPR"/>
    <property type="match status" value="1"/>
</dbReference>
<keyword evidence="4" id="KW-1185">Reference proteome</keyword>
<reference evidence="3 4" key="1">
    <citation type="journal article" date="2008" name="Nature">
        <title>The genome of Laccaria bicolor provides insights into mycorrhizal symbiosis.</title>
        <authorList>
            <person name="Martin F."/>
            <person name="Aerts A."/>
            <person name="Ahren D."/>
            <person name="Brun A."/>
            <person name="Danchin E.G.J."/>
            <person name="Duchaussoy F."/>
            <person name="Gibon J."/>
            <person name="Kohler A."/>
            <person name="Lindquist E."/>
            <person name="Pereda V."/>
            <person name="Salamov A."/>
            <person name="Shapiro H.J."/>
            <person name="Wuyts J."/>
            <person name="Blaudez D."/>
            <person name="Buee M."/>
            <person name="Brokstein P."/>
            <person name="Canbaeck B."/>
            <person name="Cohen D."/>
            <person name="Courty P.E."/>
            <person name="Coutinho P.M."/>
            <person name="Delaruelle C."/>
            <person name="Detter J.C."/>
            <person name="Deveau A."/>
            <person name="DiFazio S."/>
            <person name="Duplessis S."/>
            <person name="Fraissinet-Tachet L."/>
            <person name="Lucic E."/>
            <person name="Frey-Klett P."/>
            <person name="Fourrey C."/>
            <person name="Feussner I."/>
            <person name="Gay G."/>
            <person name="Grimwood J."/>
            <person name="Hoegger P.J."/>
            <person name="Jain P."/>
            <person name="Kilaru S."/>
            <person name="Labbe J."/>
            <person name="Lin Y.C."/>
            <person name="Legue V."/>
            <person name="Le Tacon F."/>
            <person name="Marmeisse R."/>
            <person name="Melayah D."/>
            <person name="Montanini B."/>
            <person name="Muratet M."/>
            <person name="Nehls U."/>
            <person name="Niculita-Hirzel H."/>
            <person name="Oudot-Le Secq M.P."/>
            <person name="Peter M."/>
            <person name="Quesneville H."/>
            <person name="Rajashekar B."/>
            <person name="Reich M."/>
            <person name="Rouhier N."/>
            <person name="Schmutz J."/>
            <person name="Yin T."/>
            <person name="Chalot M."/>
            <person name="Henrissat B."/>
            <person name="Kuees U."/>
            <person name="Lucas S."/>
            <person name="Van de Peer Y."/>
            <person name="Podila G.K."/>
            <person name="Polle A."/>
            <person name="Pukkila P.J."/>
            <person name="Richardson P.M."/>
            <person name="Rouze P."/>
            <person name="Sanders I.R."/>
            <person name="Stajich J.E."/>
            <person name="Tunlid A."/>
            <person name="Tuskan G."/>
            <person name="Grigoriev I.V."/>
        </authorList>
    </citation>
    <scope>NUCLEOTIDE SEQUENCE [LARGE SCALE GENOMIC DNA]</scope>
    <source>
        <strain evidence="4">S238N-H82 / ATCC MYA-4686</strain>
    </source>
</reference>
<dbReference type="KEGG" id="lbc:LACBIDRAFT_332239"/>
<keyword evidence="1" id="KW-0802">TPR repeat</keyword>
<dbReference type="GeneID" id="6082397"/>
<dbReference type="InParanoid" id="B0DS24"/>
<dbReference type="PANTHER" id="PTHR19959:SF119">
    <property type="entry name" value="FUNGAL LIPASE-LIKE DOMAIN-CONTAINING PROTEIN"/>
    <property type="match status" value="1"/>
</dbReference>
<dbReference type="HOGENOM" id="CLU_001305_0_3_1"/>
<accession>B0DS24</accession>
<dbReference type="Proteomes" id="UP000001194">
    <property type="component" value="Unassembled WGS sequence"/>
</dbReference>
<dbReference type="Gene3D" id="1.25.40.10">
    <property type="entry name" value="Tetratricopeptide repeat domain"/>
    <property type="match status" value="3"/>
</dbReference>
<name>B0DS24_LACBS</name>
<dbReference type="InterPro" id="IPR024983">
    <property type="entry name" value="CHAT_dom"/>
</dbReference>
<evidence type="ECO:0000313" key="3">
    <source>
        <dbReference type="EMBL" id="EDR02716.1"/>
    </source>
</evidence>
<evidence type="ECO:0000256" key="1">
    <source>
        <dbReference type="PROSITE-ProRule" id="PRU00339"/>
    </source>
</evidence>
<dbReference type="SUPFAM" id="SSF48452">
    <property type="entry name" value="TPR-like"/>
    <property type="match status" value="3"/>
</dbReference>
<dbReference type="PANTHER" id="PTHR19959">
    <property type="entry name" value="KINESIN LIGHT CHAIN"/>
    <property type="match status" value="1"/>
</dbReference>
<gene>
    <name evidence="3" type="ORF">LACBIDRAFT_332239</name>
</gene>
<dbReference type="EMBL" id="DS547129">
    <property type="protein sequence ID" value="EDR02716.1"/>
    <property type="molecule type" value="Genomic_DNA"/>
</dbReference>
<dbReference type="AlphaFoldDB" id="B0DS24"/>
<feature type="domain" description="CHAT" evidence="2">
    <location>
        <begin position="938"/>
        <end position="1219"/>
    </location>
</feature>
<organism evidence="4">
    <name type="scientific">Laccaria bicolor (strain S238N-H82 / ATCC MYA-4686)</name>
    <name type="common">Bicoloured deceiver</name>
    <name type="synonym">Laccaria laccata var. bicolor</name>
    <dbReference type="NCBI Taxonomy" id="486041"/>
    <lineage>
        <taxon>Eukaryota</taxon>
        <taxon>Fungi</taxon>
        <taxon>Dikarya</taxon>
        <taxon>Basidiomycota</taxon>
        <taxon>Agaricomycotina</taxon>
        <taxon>Agaricomycetes</taxon>
        <taxon>Agaricomycetidae</taxon>
        <taxon>Agaricales</taxon>
        <taxon>Agaricineae</taxon>
        <taxon>Hydnangiaceae</taxon>
        <taxon>Laccaria</taxon>
    </lineage>
</organism>
<feature type="repeat" description="TPR" evidence="1">
    <location>
        <begin position="299"/>
        <end position="332"/>
    </location>
</feature>
<dbReference type="RefSeq" id="XP_001886760.1">
    <property type="nucleotide sequence ID" value="XM_001886725.1"/>
</dbReference>
<protein>
    <submittedName>
        <fullName evidence="3">Predicted protein</fullName>
    </submittedName>
</protein>
<evidence type="ECO:0000259" key="2">
    <source>
        <dbReference type="Pfam" id="PF12770"/>
    </source>
</evidence>
<dbReference type="InterPro" id="IPR019734">
    <property type="entry name" value="TPR_rpt"/>
</dbReference>
<proteinExistence type="predicted"/>
<dbReference type="Pfam" id="PF13181">
    <property type="entry name" value="TPR_8"/>
    <property type="match status" value="1"/>
</dbReference>
<evidence type="ECO:0000313" key="4">
    <source>
        <dbReference type="Proteomes" id="UP000001194"/>
    </source>
</evidence>
<dbReference type="OrthoDB" id="9991317at2759"/>
<dbReference type="InterPro" id="IPR011990">
    <property type="entry name" value="TPR-like_helical_dom_sf"/>
</dbReference>
<dbReference type="Pfam" id="PF12770">
    <property type="entry name" value="CHAT"/>
    <property type="match status" value="1"/>
</dbReference>